<dbReference type="PRINTS" id="PR00035">
    <property type="entry name" value="HTHGNTR"/>
</dbReference>
<evidence type="ECO:0000256" key="2">
    <source>
        <dbReference type="ARBA" id="ARBA00023125"/>
    </source>
</evidence>
<keyword evidence="1" id="KW-0805">Transcription regulation</keyword>
<dbReference type="EMBL" id="CP001630">
    <property type="protein sequence ID" value="ACU35064.1"/>
    <property type="molecule type" value="Genomic_DNA"/>
</dbReference>
<dbReference type="InterPro" id="IPR036390">
    <property type="entry name" value="WH_DNA-bd_sf"/>
</dbReference>
<feature type="domain" description="HTH gntR-type" evidence="5">
    <location>
        <begin position="8"/>
        <end position="76"/>
    </location>
</feature>
<sequence>MDQATPNAHPYQQVAGDLAAKITGGALAPGERLPSVRALAEEYGTTNATIQRTLALLAEQGLVDRVPNVGLFVRDPQSPTARTATVEDVMRALTEVQEALADLGQRVARLEEVADVPTGQPAHRSG</sequence>
<dbReference type="GO" id="GO:0003700">
    <property type="term" value="F:DNA-binding transcription factor activity"/>
    <property type="evidence" value="ECO:0007669"/>
    <property type="project" value="InterPro"/>
</dbReference>
<dbReference type="Pfam" id="PF00392">
    <property type="entry name" value="GntR"/>
    <property type="match status" value="1"/>
</dbReference>
<organism evidence="6 7">
    <name type="scientific">Actinosynnema mirum (strain ATCC 29888 / DSM 43827 / JCM 3225 / NBRC 14064 / NCIMB 13271 / NRRL B-12336 / IMRU 3971 / 101)</name>
    <dbReference type="NCBI Taxonomy" id="446462"/>
    <lineage>
        <taxon>Bacteria</taxon>
        <taxon>Bacillati</taxon>
        <taxon>Actinomycetota</taxon>
        <taxon>Actinomycetes</taxon>
        <taxon>Pseudonocardiales</taxon>
        <taxon>Pseudonocardiaceae</taxon>
        <taxon>Actinosynnema</taxon>
    </lineage>
</organism>
<evidence type="ECO:0000259" key="5">
    <source>
        <dbReference type="PROSITE" id="PS50949"/>
    </source>
</evidence>
<feature type="coiled-coil region" evidence="4">
    <location>
        <begin position="86"/>
        <end position="113"/>
    </location>
</feature>
<name>C6WQ08_ACTMD</name>
<dbReference type="Proteomes" id="UP000002213">
    <property type="component" value="Chromosome"/>
</dbReference>
<evidence type="ECO:0000313" key="6">
    <source>
        <dbReference type="EMBL" id="ACU35064.1"/>
    </source>
</evidence>
<protein>
    <submittedName>
        <fullName evidence="6">Transcriptional regulator, GntR family</fullName>
    </submittedName>
</protein>
<dbReference type="Gene3D" id="1.10.10.10">
    <property type="entry name" value="Winged helix-like DNA-binding domain superfamily/Winged helix DNA-binding domain"/>
    <property type="match status" value="1"/>
</dbReference>
<gene>
    <name evidence="6" type="ordered locus">Amir_1108</name>
</gene>
<dbReference type="PROSITE" id="PS50949">
    <property type="entry name" value="HTH_GNTR"/>
    <property type="match status" value="1"/>
</dbReference>
<dbReference type="InterPro" id="IPR050679">
    <property type="entry name" value="Bact_HTH_transcr_reg"/>
</dbReference>
<dbReference type="PANTHER" id="PTHR44846:SF17">
    <property type="entry name" value="GNTR-FAMILY TRANSCRIPTIONAL REGULATOR"/>
    <property type="match status" value="1"/>
</dbReference>
<proteinExistence type="predicted"/>
<keyword evidence="2" id="KW-0238">DNA-binding</keyword>
<reference evidence="6 7" key="1">
    <citation type="journal article" date="2009" name="Stand. Genomic Sci.">
        <title>Complete genome sequence of Actinosynnema mirum type strain (101).</title>
        <authorList>
            <person name="Land M."/>
            <person name="Lapidus A."/>
            <person name="Mayilraj S."/>
            <person name="Chen F."/>
            <person name="Copeland A."/>
            <person name="Del Rio T.G."/>
            <person name="Nolan M."/>
            <person name="Lucas S."/>
            <person name="Tice H."/>
            <person name="Cheng J.F."/>
            <person name="Chertkov O."/>
            <person name="Bruce D."/>
            <person name="Goodwin L."/>
            <person name="Pitluck S."/>
            <person name="Rohde M."/>
            <person name="Goker M."/>
            <person name="Pati A."/>
            <person name="Ivanova N."/>
            <person name="Mavromatis K."/>
            <person name="Chen A."/>
            <person name="Palaniappan K."/>
            <person name="Hauser L."/>
            <person name="Chang Y.J."/>
            <person name="Jeffries C.C."/>
            <person name="Brettin T."/>
            <person name="Detter J.C."/>
            <person name="Han C."/>
            <person name="Chain P."/>
            <person name="Tindall B.J."/>
            <person name="Bristow J."/>
            <person name="Eisen J.A."/>
            <person name="Markowitz V."/>
            <person name="Hugenholtz P."/>
            <person name="Kyrpides N.C."/>
            <person name="Klenk H.P."/>
        </authorList>
    </citation>
    <scope>NUCLEOTIDE SEQUENCE [LARGE SCALE GENOMIC DNA]</scope>
    <source>
        <strain evidence="7">ATCC 29888 / DSM 43827 / JCM 3225 / NBRC 14064 / NCIMB 13271 / NRRL B-12336 / IMRU 3971 / 101</strain>
    </source>
</reference>
<keyword evidence="4" id="KW-0175">Coiled coil</keyword>
<dbReference type="CDD" id="cd07377">
    <property type="entry name" value="WHTH_GntR"/>
    <property type="match status" value="1"/>
</dbReference>
<dbReference type="eggNOG" id="COG2188">
    <property type="taxonomic scope" value="Bacteria"/>
</dbReference>
<evidence type="ECO:0000313" key="7">
    <source>
        <dbReference type="Proteomes" id="UP000002213"/>
    </source>
</evidence>
<dbReference type="AlphaFoldDB" id="C6WQ08"/>
<dbReference type="HOGENOM" id="CLU_017584_10_3_11"/>
<dbReference type="SUPFAM" id="SSF46785">
    <property type="entry name" value="Winged helix' DNA-binding domain"/>
    <property type="match status" value="1"/>
</dbReference>
<evidence type="ECO:0000256" key="3">
    <source>
        <dbReference type="ARBA" id="ARBA00023163"/>
    </source>
</evidence>
<dbReference type="SMART" id="SM00345">
    <property type="entry name" value="HTH_GNTR"/>
    <property type="match status" value="1"/>
</dbReference>
<dbReference type="OrthoDB" id="3615556at2"/>
<dbReference type="PANTHER" id="PTHR44846">
    <property type="entry name" value="MANNOSYL-D-GLYCERATE TRANSPORT/METABOLISM SYSTEM REPRESSOR MNGR-RELATED"/>
    <property type="match status" value="1"/>
</dbReference>
<accession>C6WQ08</accession>
<evidence type="ECO:0000256" key="1">
    <source>
        <dbReference type="ARBA" id="ARBA00023015"/>
    </source>
</evidence>
<dbReference type="GO" id="GO:0045892">
    <property type="term" value="P:negative regulation of DNA-templated transcription"/>
    <property type="evidence" value="ECO:0007669"/>
    <property type="project" value="TreeGrafter"/>
</dbReference>
<evidence type="ECO:0000256" key="4">
    <source>
        <dbReference type="SAM" id="Coils"/>
    </source>
</evidence>
<keyword evidence="7" id="KW-1185">Reference proteome</keyword>
<dbReference type="KEGG" id="ami:Amir_1108"/>
<dbReference type="STRING" id="446462.Amir_1108"/>
<dbReference type="InterPro" id="IPR036388">
    <property type="entry name" value="WH-like_DNA-bd_sf"/>
</dbReference>
<dbReference type="GO" id="GO:0003677">
    <property type="term" value="F:DNA binding"/>
    <property type="evidence" value="ECO:0007669"/>
    <property type="project" value="UniProtKB-KW"/>
</dbReference>
<keyword evidence="3" id="KW-0804">Transcription</keyword>
<dbReference type="InterPro" id="IPR000524">
    <property type="entry name" value="Tscrpt_reg_HTH_GntR"/>
</dbReference>
<dbReference type="RefSeq" id="WP_012783726.1">
    <property type="nucleotide sequence ID" value="NC_013093.1"/>
</dbReference>